<evidence type="ECO:0000256" key="3">
    <source>
        <dbReference type="ARBA" id="ARBA00049429"/>
    </source>
</evidence>
<evidence type="ECO:0000256" key="2">
    <source>
        <dbReference type="ARBA" id="ARBA00012171"/>
    </source>
</evidence>
<dbReference type="Gene3D" id="3.75.10.10">
    <property type="entry name" value="L-arginine/glycine Amidinotransferase, Chain A"/>
    <property type="match status" value="2"/>
</dbReference>
<comment type="catalytic activity">
    <reaction evidence="3">
        <text>L-arginine + H2O = L-citrulline + NH4(+)</text>
        <dbReference type="Rhea" id="RHEA:19597"/>
        <dbReference type="ChEBI" id="CHEBI:15377"/>
        <dbReference type="ChEBI" id="CHEBI:28938"/>
        <dbReference type="ChEBI" id="CHEBI:32682"/>
        <dbReference type="ChEBI" id="CHEBI:57743"/>
        <dbReference type="EC" id="3.5.3.6"/>
    </reaction>
</comment>
<dbReference type="GO" id="GO:0016990">
    <property type="term" value="F:arginine deiminase activity"/>
    <property type="evidence" value="ECO:0007669"/>
    <property type="project" value="UniProtKB-EC"/>
</dbReference>
<dbReference type="GO" id="GO:0019546">
    <property type="term" value="P:L-arginine deiminase pathway"/>
    <property type="evidence" value="ECO:0007669"/>
    <property type="project" value="TreeGrafter"/>
</dbReference>
<dbReference type="KEGG" id="fln:FLA_4109"/>
<evidence type="ECO:0000313" key="4">
    <source>
        <dbReference type="EMBL" id="SIT08933.1"/>
    </source>
</evidence>
<reference evidence="5" key="1">
    <citation type="submission" date="2017-01" db="EMBL/GenBank/DDBJ databases">
        <authorList>
            <person name="Varghese N."/>
            <person name="Submissions S."/>
        </authorList>
    </citation>
    <scope>NUCLEOTIDE SEQUENCE [LARGE SCALE GENOMIC DNA]</scope>
    <source>
        <strain evidence="5">DSM 21054</strain>
    </source>
</reference>
<dbReference type="STRING" id="477680.SAMN05421788_103415"/>
<dbReference type="PANTHER" id="PTHR47271">
    <property type="entry name" value="ARGININE DEIMINASE"/>
    <property type="match status" value="1"/>
</dbReference>
<dbReference type="Proteomes" id="UP000186917">
    <property type="component" value="Unassembled WGS sequence"/>
</dbReference>
<comment type="pathway">
    <text evidence="1">Amino-acid degradation; L-arginine degradation via ADI pathway; carbamoyl phosphate from L-arginine: step 1/2.</text>
</comment>
<sequence length="505" mass="57626">MSAQKPFYVESELGTLRKLLIHSPDGGIGKIIPSTFQDNLYDDIVHLKKMQKEYNHYVKLLLYFLDPEKVAYVNSCQQSASEEVQANCFIPGKKEYFNSDKVLEAQNLLEAIMQDEKVKIRLIAAICSYEESSYSIQQKLEAIQNNALLAKIMITGILPAAETGSGEDHYIFPPIPNFIFTRDIGIMLKDHILLSRMATTARKRESLITKFLALYYFFKDTPEKVIEIIEESDFFLYEEQERRQRIITIEGGDIMMIHSGHLVVGCSERTSSNAVNEIIHTLFSREELGIEKISVVKIPRKRAQMHIDTIFTQVKKNVWVLYGRYSEKIMEAENNSKKSYLNILAHSSDQQKEEQPEIIQFYKKAAEPYQRNKDYSCPNNPAGIESLLVQISVNDFGCKEEDVTIIYSGGNDFPHDDREQWTDSCNVVALKEGVVIGYDRNDKTSEAFRQAGFQVITTQQAFTLFESGVAPQSLENTLILLPSAELSRARGGSHCMSMPLLRDRF</sequence>
<evidence type="ECO:0000313" key="5">
    <source>
        <dbReference type="Proteomes" id="UP000186917"/>
    </source>
</evidence>
<dbReference type="RefSeq" id="WP_076379231.1">
    <property type="nucleotide sequence ID" value="NZ_AP017422.1"/>
</dbReference>
<dbReference type="AlphaFoldDB" id="A0A173MKS7"/>
<dbReference type="EMBL" id="FTOR01000003">
    <property type="protein sequence ID" value="SIT08933.1"/>
    <property type="molecule type" value="Genomic_DNA"/>
</dbReference>
<proteinExistence type="predicted"/>
<protein>
    <recommendedName>
        <fullName evidence="2">arginine deiminase</fullName>
        <ecNumber evidence="2">3.5.3.6</ecNumber>
    </recommendedName>
</protein>
<dbReference type="SUPFAM" id="SSF55909">
    <property type="entry name" value="Pentein"/>
    <property type="match status" value="1"/>
</dbReference>
<dbReference type="OrthoDB" id="9807502at2"/>
<evidence type="ECO:0000256" key="1">
    <source>
        <dbReference type="ARBA" id="ARBA00005213"/>
    </source>
</evidence>
<accession>A0A173MKS7</accession>
<dbReference type="Pfam" id="PF02274">
    <property type="entry name" value="ADI"/>
    <property type="match status" value="1"/>
</dbReference>
<gene>
    <name evidence="4" type="ORF">SAMN05421788_103415</name>
</gene>
<organism evidence="4 5">
    <name type="scientific">Filimonas lacunae</name>
    <dbReference type="NCBI Taxonomy" id="477680"/>
    <lineage>
        <taxon>Bacteria</taxon>
        <taxon>Pseudomonadati</taxon>
        <taxon>Bacteroidota</taxon>
        <taxon>Chitinophagia</taxon>
        <taxon>Chitinophagales</taxon>
        <taxon>Chitinophagaceae</taxon>
        <taxon>Filimonas</taxon>
    </lineage>
</organism>
<keyword evidence="5" id="KW-1185">Reference proteome</keyword>
<dbReference type="PANTHER" id="PTHR47271:SF2">
    <property type="entry name" value="ARGININE DEIMINASE"/>
    <property type="match status" value="1"/>
</dbReference>
<name>A0A173MKS7_9BACT</name>
<dbReference type="EC" id="3.5.3.6" evidence="2"/>